<dbReference type="HOGENOM" id="CLU_288978_0_0_4"/>
<organism evidence="2 3">
    <name type="scientific">Paraburkholderia atlantica</name>
    <dbReference type="NCBI Taxonomy" id="2654982"/>
    <lineage>
        <taxon>Bacteria</taxon>
        <taxon>Pseudomonadati</taxon>
        <taxon>Pseudomonadota</taxon>
        <taxon>Betaproteobacteria</taxon>
        <taxon>Burkholderiales</taxon>
        <taxon>Burkholderiaceae</taxon>
        <taxon>Paraburkholderia</taxon>
    </lineage>
</organism>
<dbReference type="InterPro" id="IPR038255">
    <property type="entry name" value="PBS_linker_sf"/>
</dbReference>
<dbReference type="InterPro" id="IPR011049">
    <property type="entry name" value="Serralysin-like_metalloprot_C"/>
</dbReference>
<dbReference type="AlphaFoldDB" id="D5WG41"/>
<evidence type="ECO:0000313" key="2">
    <source>
        <dbReference type="EMBL" id="ADG19417.1"/>
    </source>
</evidence>
<dbReference type="RefSeq" id="WP_013093208.1">
    <property type="nucleotide sequence ID" value="NC_014118.1"/>
</dbReference>
<protein>
    <recommendedName>
        <fullName evidence="1">DUF4214 domain-containing protein</fullName>
    </recommendedName>
</protein>
<dbReference type="STRING" id="640511.BC1002_5491"/>
<reference evidence="3" key="1">
    <citation type="submission" date="2010-04" db="EMBL/GenBank/DDBJ databases">
        <title>Complete sequence of chromosome 2 of Burkholderia sp. CCGE1002.</title>
        <authorList>
            <consortium name="US DOE Joint Genome Institute"/>
            <person name="Lucas S."/>
            <person name="Copeland A."/>
            <person name="Lapidus A."/>
            <person name="Cheng J.-F."/>
            <person name="Bruce D."/>
            <person name="Goodwin L."/>
            <person name="Pitluck S."/>
            <person name="Chertkov O."/>
            <person name="Detter J.C."/>
            <person name="Han C."/>
            <person name="Tapia R."/>
            <person name="Land M."/>
            <person name="Hauser L."/>
            <person name="Kyrpides N."/>
            <person name="Ovchinnikova G."/>
            <person name="Martinez-Romero E."/>
            <person name="Hernandez M.A.R."/>
            <person name="Tiedje J.M."/>
            <person name="Woyke T."/>
        </authorList>
    </citation>
    <scope>NUCLEOTIDE SEQUENCE [LARGE SCALE GENOMIC DNA]</scope>
    <source>
        <strain evidence="3">CCGE1002</strain>
    </source>
</reference>
<dbReference type="eggNOG" id="COG2931">
    <property type="taxonomic scope" value="Bacteria"/>
</dbReference>
<accession>D5WG41</accession>
<proteinExistence type="predicted"/>
<dbReference type="Gene3D" id="1.10.3130.20">
    <property type="entry name" value="Phycobilisome linker domain"/>
    <property type="match status" value="1"/>
</dbReference>
<dbReference type="GeneID" id="301096664"/>
<evidence type="ECO:0000313" key="3">
    <source>
        <dbReference type="Proteomes" id="UP000002190"/>
    </source>
</evidence>
<name>D5WG41_PARAM</name>
<dbReference type="KEGG" id="bge:BC1002_5491"/>
<feature type="domain" description="DUF4214" evidence="1">
    <location>
        <begin position="47"/>
        <end position="105"/>
    </location>
</feature>
<sequence length="1006" mass="98078">MAAAQYYEEVQQAYLAYYGRPADPAGQEYWAMRLDNAGGNLSSIINEFGTSTESTALYGGSNMAAQITAIYQTLFGRAPDAEGLNFYQHGINSGEFTLASVALNIFYGATGDDKAQLDAKLAYADAFTNALSESVSAQIAYSGKTASDNARAAVAAVTDTASEGTAVENLDTTLANINAGAVGQTVTLTTGVDAVTLKGNNNVVNTVLTNNGNAITGTNPSTLTALDSIKGTGTGNTLNIVDASTGAATTLPGGISVSGVQTVNLQTVNGVGAALATPFDVSGFTGLTSFNVTTSTGADFVKAAGTTAVNVVDTLGKVSVVGGSTVAVTTDATSAVGITGAAGKTTAVTVNGGGSVTIIDANSATTVGAAGTTYAVHNAPATATANTIATVTVNGNSGAAVIDSDALTTLNLSNDFGGSVTINNTTAKQSLALNLSNVGYDATGAAAAETIASGATTLNVAVTGASDVVINDATATALNVSGSAALSLTGTLTNLKAVTVAGSAGLTADLSGDASLTDVNASATSGNNTLTLASGVTYEGGSGNDTVTLSAAPTVAVDGGAGSNTLALSAIGNLSSLTKASLANATNFQTLELTGAVGGSGATLDVSGLPTGMVNVVVDTHTDAAALTFSNVASGFSFTELDSQAKSSTITEKTDGSADVLNLTMGNAKSVALTDSITASSFETVHLVANADTSAGAVTHIVNVSDAAATSLTISGSAGVDLSGATFGALTSIDTTGVAAKESVTIASGETSTNGVTVNVGAVDFTFTGDADAKHTDTITAGDGVVSITGSAAGTTVVTAGNGAADMVTLSAATNNSVTLGNGAGDQVTVGDGNNSITVGNGGTAAAHDSITAGNGNNTIVAGSGVNDITVGSGLNTVTTGANAATTVTIAAGVNATTYTTLTDFSTKGETISFTGAAANALTLGSNITSSLDASTSTFKDFVNYAVENTAAHTVSWFTFGGNTYVVENESHGATGFTAGQDTVVKLSGTVDLSHATVGNGTLVHA</sequence>
<dbReference type="EMBL" id="CP002014">
    <property type="protein sequence ID" value="ADG19417.1"/>
    <property type="molecule type" value="Genomic_DNA"/>
</dbReference>
<dbReference type="Pfam" id="PF13946">
    <property type="entry name" value="DUF4214"/>
    <property type="match status" value="1"/>
</dbReference>
<dbReference type="Proteomes" id="UP000002190">
    <property type="component" value="Chromosome 2"/>
</dbReference>
<evidence type="ECO:0000259" key="1">
    <source>
        <dbReference type="Pfam" id="PF13946"/>
    </source>
</evidence>
<gene>
    <name evidence="2" type="ordered locus">BC1002_5491</name>
</gene>
<reference evidence="2 3" key="2">
    <citation type="journal article" date="2012" name="J. Bacteriol.">
        <title>Genome Sequences of Burkholderia sp. Strains CCGE1002 and H160, Isolated from Legume Nodules in Mexico and Brazil.</title>
        <authorList>
            <person name="Ormeno-Orrillo E."/>
            <person name="Rogel M.A."/>
            <person name="Chueire L.M."/>
            <person name="Tiedje J.M."/>
            <person name="Martinez-Romero E."/>
            <person name="Hungria M."/>
        </authorList>
    </citation>
    <scope>NUCLEOTIDE SEQUENCE [LARGE SCALE GENOMIC DNA]</scope>
    <source>
        <strain evidence="2 3">CCGE1002</strain>
    </source>
</reference>
<dbReference type="SUPFAM" id="SSF51120">
    <property type="entry name" value="beta-Roll"/>
    <property type="match status" value="1"/>
</dbReference>
<dbReference type="InterPro" id="IPR025282">
    <property type="entry name" value="DUF4214"/>
</dbReference>